<reference evidence="5 7" key="1">
    <citation type="journal article" date="2014" name="BMC Genomics">
        <title>The genome of the intracellular bacterium of the coastal bivalve, Solemya velum: a blueprint for thriving in and out of symbiosis.</title>
        <authorList>
            <person name="Dmytrenko O."/>
            <person name="Russell S.L."/>
            <person name="Loo W.T."/>
            <person name="Fontanez K.M."/>
            <person name="Liao L."/>
            <person name="Roeselers G."/>
            <person name="Sharma R."/>
            <person name="Stewart F.J."/>
            <person name="Newton I.L."/>
            <person name="Woyke T."/>
            <person name="Wu D."/>
            <person name="Lang J.M."/>
            <person name="Eisen J.A."/>
            <person name="Cavanaugh C.M."/>
        </authorList>
    </citation>
    <scope>NUCLEOTIDE SEQUENCE [LARGE SCALE GENOMIC DNA]</scope>
    <source>
        <strain evidence="5 7">WH</strain>
    </source>
</reference>
<gene>
    <name evidence="6" type="ORF">BOV88_04765</name>
    <name evidence="5" type="ORF">JV46_22250</name>
</gene>
<dbReference type="GeneID" id="86992024"/>
<dbReference type="STRING" id="2340.JV46_22250"/>
<evidence type="ECO:0000313" key="7">
    <source>
        <dbReference type="Proteomes" id="UP000030856"/>
    </source>
</evidence>
<dbReference type="PRINTS" id="PR01590">
    <property type="entry name" value="HTHFIS"/>
</dbReference>
<dbReference type="OrthoDB" id="9802388at2"/>
<dbReference type="PRINTS" id="PR01591">
    <property type="entry name" value="DNABINDNGFIS"/>
</dbReference>
<organism evidence="5 7">
    <name type="scientific">Solemya velum gill symbiont</name>
    <dbReference type="NCBI Taxonomy" id="2340"/>
    <lineage>
        <taxon>Bacteria</taxon>
        <taxon>Pseudomonadati</taxon>
        <taxon>Pseudomonadota</taxon>
        <taxon>Gammaproteobacteria</taxon>
        <taxon>sulfur-oxidizing symbionts</taxon>
    </lineage>
</organism>
<dbReference type="GO" id="GO:0043565">
    <property type="term" value="F:sequence-specific DNA binding"/>
    <property type="evidence" value="ECO:0007669"/>
    <property type="project" value="InterPro"/>
</dbReference>
<evidence type="ECO:0000313" key="8">
    <source>
        <dbReference type="Proteomes" id="UP000190962"/>
    </source>
</evidence>
<name>A0A0B0H892_SOVGS</name>
<dbReference type="EMBL" id="MPNX01000004">
    <property type="protein sequence ID" value="OOY35555.1"/>
    <property type="molecule type" value="Genomic_DNA"/>
</dbReference>
<evidence type="ECO:0000259" key="4">
    <source>
        <dbReference type="Pfam" id="PF02954"/>
    </source>
</evidence>
<keyword evidence="2" id="KW-0238">DNA-binding</keyword>
<evidence type="ECO:0000313" key="6">
    <source>
        <dbReference type="EMBL" id="OOY35555.1"/>
    </source>
</evidence>
<dbReference type="PIRSF" id="PIRSF002097">
    <property type="entry name" value="DNA-binding_Fis"/>
    <property type="match status" value="1"/>
</dbReference>
<dbReference type="InterPro" id="IPR002197">
    <property type="entry name" value="HTH_Fis"/>
</dbReference>
<evidence type="ECO:0000256" key="3">
    <source>
        <dbReference type="ARBA" id="ARBA00029540"/>
    </source>
</evidence>
<proteinExistence type="inferred from homology"/>
<dbReference type="EMBL" id="JRAA01000001">
    <property type="protein sequence ID" value="KHF26358.1"/>
    <property type="molecule type" value="Genomic_DNA"/>
</dbReference>
<dbReference type="GO" id="GO:0006355">
    <property type="term" value="P:regulation of DNA-templated transcription"/>
    <property type="evidence" value="ECO:0007669"/>
    <property type="project" value="InterPro"/>
</dbReference>
<evidence type="ECO:0000256" key="2">
    <source>
        <dbReference type="ARBA" id="ARBA00023125"/>
    </source>
</evidence>
<reference evidence="6 8" key="2">
    <citation type="submission" date="2016-11" db="EMBL/GenBank/DDBJ databases">
        <title>Mixed transmission modes and dynamic genome evolution in an obligate animal-bacterial symbiosis.</title>
        <authorList>
            <person name="Russell S.L."/>
            <person name="Corbett-Detig R.B."/>
            <person name="Cavanaugh C.M."/>
        </authorList>
    </citation>
    <scope>NUCLEOTIDE SEQUENCE [LARGE SCALE GENOMIC DNA]</scope>
    <source>
        <strain evidence="6">MA-KB16</strain>
    </source>
</reference>
<dbReference type="PANTHER" id="PTHR47918">
    <property type="entry name" value="DNA-BINDING PROTEIN FIS"/>
    <property type="match status" value="1"/>
</dbReference>
<dbReference type="Gene3D" id="1.10.10.60">
    <property type="entry name" value="Homeodomain-like"/>
    <property type="match status" value="1"/>
</dbReference>
<evidence type="ECO:0000313" key="5">
    <source>
        <dbReference type="EMBL" id="KHF26358.1"/>
    </source>
</evidence>
<dbReference type="Proteomes" id="UP000190962">
    <property type="component" value="Unassembled WGS sequence"/>
</dbReference>
<comment type="caution">
    <text evidence="5">The sequence shown here is derived from an EMBL/GenBank/DDBJ whole genome shotgun (WGS) entry which is preliminary data.</text>
</comment>
<sequence>MKKSVIKETNTRSFFSVPKEADGEPLSQCVRRAVDDYFSHLNGHDADGLYTLVLREIEKPLLESVMEQTRGNQSRAAQVLGMSRSTLRKKLHTYSID</sequence>
<dbReference type="AlphaFoldDB" id="A0A0B0H892"/>
<dbReference type="InterPro" id="IPR005412">
    <property type="entry name" value="Fis_DNA-bd"/>
</dbReference>
<dbReference type="InterPro" id="IPR050207">
    <property type="entry name" value="Trans_regulatory_Fis"/>
</dbReference>
<dbReference type="SUPFAM" id="SSF46689">
    <property type="entry name" value="Homeodomain-like"/>
    <property type="match status" value="1"/>
</dbReference>
<keyword evidence="7" id="KW-1185">Reference proteome</keyword>
<dbReference type="Proteomes" id="UP000030856">
    <property type="component" value="Unassembled WGS sequence"/>
</dbReference>
<comment type="similarity">
    <text evidence="1">Belongs to the transcriptional regulatory Fis family.</text>
</comment>
<dbReference type="RefSeq" id="WP_043116120.1">
    <property type="nucleotide sequence ID" value="NZ_JRAA01000001.1"/>
</dbReference>
<accession>A0A0B0H892</accession>
<dbReference type="Pfam" id="PF02954">
    <property type="entry name" value="HTH_8"/>
    <property type="match status" value="1"/>
</dbReference>
<dbReference type="PANTHER" id="PTHR47918:SF1">
    <property type="entry name" value="DNA-BINDING PROTEIN FIS"/>
    <property type="match status" value="1"/>
</dbReference>
<dbReference type="NCBIfam" id="NF001659">
    <property type="entry name" value="PRK00430.1"/>
    <property type="match status" value="1"/>
</dbReference>
<dbReference type="eggNOG" id="COG2901">
    <property type="taxonomic scope" value="Bacteria"/>
</dbReference>
<protein>
    <recommendedName>
        <fullName evidence="3">Putative Fis-like DNA-binding protein</fullName>
    </recommendedName>
</protein>
<evidence type="ECO:0000256" key="1">
    <source>
        <dbReference type="ARBA" id="ARBA00008559"/>
    </source>
</evidence>
<dbReference type="InterPro" id="IPR009057">
    <property type="entry name" value="Homeodomain-like_sf"/>
</dbReference>
<feature type="domain" description="DNA binding HTH" evidence="4">
    <location>
        <begin position="54"/>
        <end position="93"/>
    </location>
</feature>